<accession>A0A0J6F5J1</accession>
<evidence type="ECO:0000313" key="1">
    <source>
        <dbReference type="EMBL" id="KMM64214.1"/>
    </source>
</evidence>
<dbReference type="Proteomes" id="UP000054567">
    <property type="component" value="Unassembled WGS sequence"/>
</dbReference>
<dbReference type="AlphaFoldDB" id="A0A0J6F5J1"/>
<proteinExistence type="predicted"/>
<reference evidence="1 2" key="1">
    <citation type="submission" date="2007-06" db="EMBL/GenBank/DDBJ databases">
        <title>The Genome Sequence of Coccidioides posadasii RMSCC_3488.</title>
        <authorList>
            <consortium name="Coccidioides Genome Resources Consortium"/>
            <consortium name="The Broad Institute Genome Sequencing Platform"/>
            <person name="Henn M.R."/>
            <person name="Sykes S."/>
            <person name="Young S."/>
            <person name="Jaffe D."/>
            <person name="Berlin A."/>
            <person name="Alvarez P."/>
            <person name="Butler J."/>
            <person name="Gnerre S."/>
            <person name="Grabherr M."/>
            <person name="Mauceli E."/>
            <person name="Brockman W."/>
            <person name="Kodira C."/>
            <person name="Alvarado L."/>
            <person name="Zeng Q."/>
            <person name="Crawford M."/>
            <person name="Antoine C."/>
            <person name="Devon K."/>
            <person name="Galgiani J."/>
            <person name="Orsborn K."/>
            <person name="Lewis M.L."/>
            <person name="Nusbaum C."/>
            <person name="Galagan J."/>
            <person name="Birren B."/>
        </authorList>
    </citation>
    <scope>NUCLEOTIDE SEQUENCE [LARGE SCALE GENOMIC DNA]</scope>
    <source>
        <strain evidence="1 2">RMSCC 3488</strain>
    </source>
</reference>
<reference evidence="2" key="3">
    <citation type="journal article" date="2010" name="Genome Res.">
        <title>Population genomic sequencing of Coccidioides fungi reveals recent hybridization and transposon control.</title>
        <authorList>
            <person name="Neafsey D.E."/>
            <person name="Barker B.M."/>
            <person name="Sharpton T.J."/>
            <person name="Stajich J.E."/>
            <person name="Park D.J."/>
            <person name="Whiston E."/>
            <person name="Hung C.-Y."/>
            <person name="McMahan C."/>
            <person name="White J."/>
            <person name="Sykes S."/>
            <person name="Heiman D."/>
            <person name="Young S."/>
            <person name="Zeng Q."/>
            <person name="Abouelleil A."/>
            <person name="Aftuck L."/>
            <person name="Bessette D."/>
            <person name="Brown A."/>
            <person name="FitzGerald M."/>
            <person name="Lui A."/>
            <person name="Macdonald J.P."/>
            <person name="Priest M."/>
            <person name="Orbach M.J."/>
            <person name="Galgiani J.N."/>
            <person name="Kirkland T.N."/>
            <person name="Cole G.T."/>
            <person name="Birren B.W."/>
            <person name="Henn M.R."/>
            <person name="Taylor J.W."/>
            <person name="Rounsley S.D."/>
        </authorList>
    </citation>
    <scope>NUCLEOTIDE SEQUENCE [LARGE SCALE GENOMIC DNA]</scope>
    <source>
        <strain evidence="2">RMSCC 3488</strain>
    </source>
</reference>
<gene>
    <name evidence="1" type="ORF">CPAG_00566</name>
</gene>
<dbReference type="VEuPathDB" id="FungiDB:CPAG_00566"/>
<organism evidence="1 2">
    <name type="scientific">Coccidioides posadasii RMSCC 3488</name>
    <dbReference type="NCBI Taxonomy" id="454284"/>
    <lineage>
        <taxon>Eukaryota</taxon>
        <taxon>Fungi</taxon>
        <taxon>Dikarya</taxon>
        <taxon>Ascomycota</taxon>
        <taxon>Pezizomycotina</taxon>
        <taxon>Eurotiomycetes</taxon>
        <taxon>Eurotiomycetidae</taxon>
        <taxon>Onygenales</taxon>
        <taxon>Onygenaceae</taxon>
        <taxon>Coccidioides</taxon>
    </lineage>
</organism>
<dbReference type="EMBL" id="DS268109">
    <property type="protein sequence ID" value="KMM64214.1"/>
    <property type="molecule type" value="Genomic_DNA"/>
</dbReference>
<sequence length="124" mass="14020">MAPPLVSVRVSLVTVQGPENVIALRWKLAHRRKRLHDIAVDGVNQCARPFDRTSRCMALCCGYLCMYKSTRCTADQSNFQGNCVVWNNQWTSAEGLRNLPSPSQSQGRGAFSFWLLRENYGLNQ</sequence>
<name>A0A0J6F5J1_COCPO</name>
<protein>
    <submittedName>
        <fullName evidence="1">Uncharacterized protein</fullName>
    </submittedName>
</protein>
<evidence type="ECO:0000313" key="2">
    <source>
        <dbReference type="Proteomes" id="UP000054567"/>
    </source>
</evidence>
<reference evidence="2" key="2">
    <citation type="journal article" date="2009" name="Genome Res.">
        <title>Comparative genomic analyses of the human fungal pathogens Coccidioides and their relatives.</title>
        <authorList>
            <person name="Sharpton T.J."/>
            <person name="Stajich J.E."/>
            <person name="Rounsley S.D."/>
            <person name="Gardner M.J."/>
            <person name="Wortman J.R."/>
            <person name="Jordar V.S."/>
            <person name="Maiti R."/>
            <person name="Kodira C.D."/>
            <person name="Neafsey D.E."/>
            <person name="Zeng Q."/>
            <person name="Hung C.-Y."/>
            <person name="McMahan C."/>
            <person name="Muszewska A."/>
            <person name="Grynberg M."/>
            <person name="Mandel M.A."/>
            <person name="Kellner E.M."/>
            <person name="Barker B.M."/>
            <person name="Galgiani J.N."/>
            <person name="Orbach M.J."/>
            <person name="Kirkland T.N."/>
            <person name="Cole G.T."/>
            <person name="Henn M.R."/>
            <person name="Birren B.W."/>
            <person name="Taylor J.W."/>
        </authorList>
    </citation>
    <scope>NUCLEOTIDE SEQUENCE [LARGE SCALE GENOMIC DNA]</scope>
    <source>
        <strain evidence="2">RMSCC 3488</strain>
    </source>
</reference>